<protein>
    <recommendedName>
        <fullName evidence="1">Cyclin N-terminal domain-containing protein</fullName>
    </recommendedName>
</protein>
<evidence type="ECO:0000313" key="6">
    <source>
        <dbReference type="Proteomes" id="UP000663829"/>
    </source>
</evidence>
<dbReference type="Proteomes" id="UP000681722">
    <property type="component" value="Unassembled WGS sequence"/>
</dbReference>
<evidence type="ECO:0000313" key="2">
    <source>
        <dbReference type="EMBL" id="CAF1145429.1"/>
    </source>
</evidence>
<dbReference type="InterPro" id="IPR006671">
    <property type="entry name" value="Cyclin_N"/>
</dbReference>
<sequence>MDVATLSCYDEELCITSGYYTDDSDFELVNAAEQPFDDNILINLIRRDNHEQCAIYSTSPKTKIHHSKQLKRIIDDCGLSDEIYIKAYYILMRYLSSYLNMNDDILYGCMTIAVKLSEYTNFLNTVEKYIKHCITYEALMNAETLICNTIDWDLNITTPVTYLEAILTMLDVENETKNSLRQISSKLIVQAVTDARCINFSSSVLAMASFIKSVELLLPNGINMSYDILNYASIHQNTPIYLR</sequence>
<dbReference type="InterPro" id="IPR036915">
    <property type="entry name" value="Cyclin-like_sf"/>
</dbReference>
<evidence type="ECO:0000313" key="5">
    <source>
        <dbReference type="EMBL" id="CAF4156201.1"/>
    </source>
</evidence>
<evidence type="ECO:0000313" key="3">
    <source>
        <dbReference type="EMBL" id="CAF1345202.1"/>
    </source>
</evidence>
<dbReference type="Gene3D" id="1.10.472.10">
    <property type="entry name" value="Cyclin-like"/>
    <property type="match status" value="2"/>
</dbReference>
<dbReference type="Pfam" id="PF00134">
    <property type="entry name" value="Cyclin_N"/>
    <property type="match status" value="1"/>
</dbReference>
<comment type="caution">
    <text evidence="2">The sequence shown here is derived from an EMBL/GenBank/DDBJ whole genome shotgun (WGS) entry which is preliminary data.</text>
</comment>
<dbReference type="EMBL" id="CAJNOQ010006726">
    <property type="protein sequence ID" value="CAF1145429.1"/>
    <property type="molecule type" value="Genomic_DNA"/>
</dbReference>
<reference evidence="2" key="1">
    <citation type="submission" date="2021-02" db="EMBL/GenBank/DDBJ databases">
        <authorList>
            <person name="Nowell W R."/>
        </authorList>
    </citation>
    <scope>NUCLEOTIDE SEQUENCE</scope>
</reference>
<organism evidence="2 6">
    <name type="scientific">Didymodactylos carnosus</name>
    <dbReference type="NCBI Taxonomy" id="1234261"/>
    <lineage>
        <taxon>Eukaryota</taxon>
        <taxon>Metazoa</taxon>
        <taxon>Spiralia</taxon>
        <taxon>Gnathifera</taxon>
        <taxon>Rotifera</taxon>
        <taxon>Eurotatoria</taxon>
        <taxon>Bdelloidea</taxon>
        <taxon>Philodinida</taxon>
        <taxon>Philodinidae</taxon>
        <taxon>Didymodactylos</taxon>
    </lineage>
</organism>
<gene>
    <name evidence="2" type="ORF">GPM918_LOCUS20905</name>
    <name evidence="3" type="ORF">OVA965_LOCUS30532</name>
    <name evidence="4" type="ORF">SRO942_LOCUS20899</name>
    <name evidence="5" type="ORF">TMI583_LOCUS31339</name>
</gene>
<dbReference type="AlphaFoldDB" id="A0A814SCT3"/>
<dbReference type="Proteomes" id="UP000682733">
    <property type="component" value="Unassembled WGS sequence"/>
</dbReference>
<evidence type="ECO:0000313" key="4">
    <source>
        <dbReference type="EMBL" id="CAF3909011.1"/>
    </source>
</evidence>
<proteinExistence type="predicted"/>
<accession>A0A814SCT3</accession>
<dbReference type="Proteomes" id="UP000677228">
    <property type="component" value="Unassembled WGS sequence"/>
</dbReference>
<feature type="domain" description="Cyclin N-terminal" evidence="1">
    <location>
        <begin position="68"/>
        <end position="155"/>
    </location>
</feature>
<dbReference type="EMBL" id="CAJOBC010006724">
    <property type="protein sequence ID" value="CAF3909011.1"/>
    <property type="molecule type" value="Genomic_DNA"/>
</dbReference>
<name>A0A814SCT3_9BILA</name>
<dbReference type="EMBL" id="CAJOBA010043890">
    <property type="protein sequence ID" value="CAF4156201.1"/>
    <property type="molecule type" value="Genomic_DNA"/>
</dbReference>
<keyword evidence="6" id="KW-1185">Reference proteome</keyword>
<dbReference type="SUPFAM" id="SSF47954">
    <property type="entry name" value="Cyclin-like"/>
    <property type="match status" value="1"/>
</dbReference>
<dbReference type="Proteomes" id="UP000663829">
    <property type="component" value="Unassembled WGS sequence"/>
</dbReference>
<dbReference type="EMBL" id="CAJNOK010022256">
    <property type="protein sequence ID" value="CAF1345202.1"/>
    <property type="molecule type" value="Genomic_DNA"/>
</dbReference>
<evidence type="ECO:0000259" key="1">
    <source>
        <dbReference type="Pfam" id="PF00134"/>
    </source>
</evidence>
<dbReference type="OrthoDB" id="9983043at2759"/>